<comment type="similarity">
    <text evidence="2">Belongs to the ESS2 family.</text>
</comment>
<organism evidence="5 6">
    <name type="scientific">Echinococcus granulosus</name>
    <name type="common">Hydatid tapeworm</name>
    <dbReference type="NCBI Taxonomy" id="6210"/>
    <lineage>
        <taxon>Eukaryota</taxon>
        <taxon>Metazoa</taxon>
        <taxon>Spiralia</taxon>
        <taxon>Lophotrochozoa</taxon>
        <taxon>Platyhelminthes</taxon>
        <taxon>Cestoda</taxon>
        <taxon>Eucestoda</taxon>
        <taxon>Cyclophyllidea</taxon>
        <taxon>Taeniidae</taxon>
        <taxon>Echinococcus</taxon>
        <taxon>Echinococcus granulosus group</taxon>
    </lineage>
</organism>
<comment type="caution">
    <text evidence="5">The sequence shown here is derived from an EMBL/GenBank/DDBJ whole genome shotgun (WGS) entry which is preliminary data.</text>
</comment>
<evidence type="ECO:0000256" key="1">
    <source>
        <dbReference type="ARBA" id="ARBA00004123"/>
    </source>
</evidence>
<dbReference type="InterPro" id="IPR019148">
    <property type="entry name" value="Nuclear_protein_DGCR14_ESS-2"/>
</dbReference>
<dbReference type="GO" id="GO:0071013">
    <property type="term" value="C:catalytic step 2 spliceosome"/>
    <property type="evidence" value="ECO:0007669"/>
    <property type="project" value="TreeGrafter"/>
</dbReference>
<sequence length="476" mass="51088">MSNPNIVSTSDGSKQLVTFSKIQQKVVRQNIRSEDEYLSHIGSIIQRDFFPDLAELKGEAPADEVVDGSETPPGPPTQNPQRDATSVRLDTYLANNTTEDNASFIEIIEESERKREAKLAKFFPSRSPASSLSITAGTSDAPLSIEGLSHSEIQITSQSKNEQSAKHEPPPSVESITSHNTVHFIPDGAPLTTQELTEHFDRERRICPANSRFKRPMAPVMDKRKLVGMGGQLKAGRFGIDGKEVVGTESLLSTPQAGGYKFMDTSASPVLSAFGGAGSTPLITWGEVDSTPYRLDEETGHTPLVSSFRLPSPSKREALAHQLADKAGRQRAKGRAEAMKLAKSGLLLSPYAAKMMLSPAAKRLLSTTAGSSSGGKLAFGGCPNSSVRVTPLGSTPRRLPSDIGVIRRPPTSSVSKPSTPRRDRDGGERGLENGVDLTKDLLNLSGPKSATSPTSESSFEQSAFTPKARFFATCLI</sequence>
<evidence type="ECO:0000256" key="3">
    <source>
        <dbReference type="ARBA" id="ARBA00023242"/>
    </source>
</evidence>
<comment type="subcellular location">
    <subcellularLocation>
        <location evidence="1">Nucleus</location>
    </subcellularLocation>
</comment>
<evidence type="ECO:0000313" key="6">
    <source>
        <dbReference type="Proteomes" id="UP000019149"/>
    </source>
</evidence>
<dbReference type="AlphaFoldDB" id="W6U7J5"/>
<name>W6U7J5_ECHGR</name>
<feature type="compositionally biased region" description="Basic and acidic residues" evidence="4">
    <location>
        <begin position="420"/>
        <end position="431"/>
    </location>
</feature>
<feature type="region of interest" description="Disordered" evidence="4">
    <location>
        <begin position="60"/>
        <end position="85"/>
    </location>
</feature>
<dbReference type="GeneID" id="36343672"/>
<accession>W6U7J5</accession>
<dbReference type="CTD" id="36343672"/>
<feature type="compositionally biased region" description="Polar residues" evidence="4">
    <location>
        <begin position="446"/>
        <end position="462"/>
    </location>
</feature>
<dbReference type="OrthoDB" id="19679at2759"/>
<dbReference type="PANTHER" id="PTHR12940">
    <property type="entry name" value="ES-2 PROTEIN - RELATED"/>
    <property type="match status" value="1"/>
</dbReference>
<dbReference type="RefSeq" id="XP_024348404.1">
    <property type="nucleotide sequence ID" value="XM_024497206.1"/>
</dbReference>
<keyword evidence="3" id="KW-0539">Nucleus</keyword>
<proteinExistence type="inferred from homology"/>
<feature type="region of interest" description="Disordered" evidence="4">
    <location>
        <begin position="367"/>
        <end position="462"/>
    </location>
</feature>
<feature type="compositionally biased region" description="Low complexity" evidence="4">
    <location>
        <begin position="407"/>
        <end position="418"/>
    </location>
</feature>
<dbReference type="STRING" id="6210.W6U7J5"/>
<dbReference type="KEGG" id="egl:EGR_07957"/>
<feature type="region of interest" description="Disordered" evidence="4">
    <location>
        <begin position="153"/>
        <end position="177"/>
    </location>
</feature>
<protein>
    <submittedName>
        <fullName evidence="5">Protein DGCR14</fullName>
    </submittedName>
</protein>
<evidence type="ECO:0000256" key="4">
    <source>
        <dbReference type="SAM" id="MobiDB-lite"/>
    </source>
</evidence>
<dbReference type="PANTHER" id="PTHR12940:SF0">
    <property type="entry name" value="SPLICING FACTOR ESS-2 HOMOLOG"/>
    <property type="match status" value="1"/>
</dbReference>
<dbReference type="Proteomes" id="UP000019149">
    <property type="component" value="Unassembled WGS sequence"/>
</dbReference>
<evidence type="ECO:0000256" key="2">
    <source>
        <dbReference type="ARBA" id="ARBA00009072"/>
    </source>
</evidence>
<feature type="compositionally biased region" description="Polar residues" evidence="4">
    <location>
        <begin position="153"/>
        <end position="162"/>
    </location>
</feature>
<evidence type="ECO:0000313" key="5">
    <source>
        <dbReference type="EMBL" id="EUB57208.1"/>
    </source>
</evidence>
<reference evidence="5 6" key="1">
    <citation type="journal article" date="2013" name="Nat. Genet.">
        <title>The genome of the hydatid tapeworm Echinococcus granulosus.</title>
        <authorList>
            <person name="Zheng H."/>
            <person name="Zhang W."/>
            <person name="Zhang L."/>
            <person name="Zhang Z."/>
            <person name="Li J."/>
            <person name="Lu G."/>
            <person name="Zhu Y."/>
            <person name="Wang Y."/>
            <person name="Huang Y."/>
            <person name="Liu J."/>
            <person name="Kang H."/>
            <person name="Chen J."/>
            <person name="Wang L."/>
            <person name="Chen A."/>
            <person name="Yu S."/>
            <person name="Gao Z."/>
            <person name="Jin L."/>
            <person name="Gu W."/>
            <person name="Wang Z."/>
            <person name="Zhao L."/>
            <person name="Shi B."/>
            <person name="Wen H."/>
            <person name="Lin R."/>
            <person name="Jones M.K."/>
            <person name="Brejova B."/>
            <person name="Vinar T."/>
            <person name="Zhao G."/>
            <person name="McManus D.P."/>
            <person name="Chen Z."/>
            <person name="Zhou Y."/>
            <person name="Wang S."/>
        </authorList>
    </citation>
    <scope>NUCLEOTIDE SEQUENCE [LARGE SCALE GENOMIC DNA]</scope>
</reference>
<dbReference type="EMBL" id="APAU02000091">
    <property type="protein sequence ID" value="EUB57208.1"/>
    <property type="molecule type" value="Genomic_DNA"/>
</dbReference>
<dbReference type="Pfam" id="PF09751">
    <property type="entry name" value="Es2"/>
    <property type="match status" value="1"/>
</dbReference>
<keyword evidence="6" id="KW-1185">Reference proteome</keyword>
<dbReference type="OMA" id="YKAWNTV"/>
<gene>
    <name evidence="5" type="ORF">EGR_07957</name>
</gene>